<dbReference type="Pfam" id="PF01119">
    <property type="entry name" value="DNA_mis_repair"/>
    <property type="match status" value="1"/>
</dbReference>
<dbReference type="InterPro" id="IPR020568">
    <property type="entry name" value="Ribosomal_Su5_D2-typ_SF"/>
</dbReference>
<dbReference type="GeneID" id="112053994"/>
<dbReference type="SUPFAM" id="SSF55874">
    <property type="entry name" value="ATPase domain of HSP90 chaperone/DNA topoisomerase II/histidine kinase"/>
    <property type="match status" value="1"/>
</dbReference>
<dbReference type="PANTHER" id="PTHR10073:SF12">
    <property type="entry name" value="DNA MISMATCH REPAIR PROTEIN MLH1"/>
    <property type="match status" value="1"/>
</dbReference>
<dbReference type="SUPFAM" id="SSF54211">
    <property type="entry name" value="Ribosomal protein S5 domain 2-like"/>
    <property type="match status" value="1"/>
</dbReference>
<dbReference type="Gene3D" id="3.30.230.10">
    <property type="match status" value="1"/>
</dbReference>
<organism evidence="8 9">
    <name type="scientific">Bicyclus anynana</name>
    <name type="common">Squinting bush brown butterfly</name>
    <dbReference type="NCBI Taxonomy" id="110368"/>
    <lineage>
        <taxon>Eukaryota</taxon>
        <taxon>Metazoa</taxon>
        <taxon>Ecdysozoa</taxon>
        <taxon>Arthropoda</taxon>
        <taxon>Hexapoda</taxon>
        <taxon>Insecta</taxon>
        <taxon>Pterygota</taxon>
        <taxon>Neoptera</taxon>
        <taxon>Endopterygota</taxon>
        <taxon>Lepidoptera</taxon>
        <taxon>Glossata</taxon>
        <taxon>Ditrysia</taxon>
        <taxon>Papilionoidea</taxon>
        <taxon>Nymphalidae</taxon>
        <taxon>Satyrinae</taxon>
        <taxon>Satyrini</taxon>
        <taxon>Mycalesina</taxon>
        <taxon>Bicyclus</taxon>
    </lineage>
</organism>
<evidence type="ECO:0000256" key="2">
    <source>
        <dbReference type="ARBA" id="ARBA00006082"/>
    </source>
</evidence>
<dbReference type="NCBIfam" id="TIGR00585">
    <property type="entry name" value="mutl"/>
    <property type="match status" value="1"/>
</dbReference>
<evidence type="ECO:0000256" key="4">
    <source>
        <dbReference type="ARBA" id="ARBA00023204"/>
    </source>
</evidence>
<dbReference type="InterPro" id="IPR032189">
    <property type="entry name" value="Mlh1_C"/>
</dbReference>
<dbReference type="InterPro" id="IPR014721">
    <property type="entry name" value="Ribsml_uS5_D2-typ_fold_subgr"/>
</dbReference>
<dbReference type="Gene3D" id="3.30.565.10">
    <property type="entry name" value="Histidine kinase-like ATPase, C-terminal domain"/>
    <property type="match status" value="1"/>
</dbReference>
<dbReference type="InterPro" id="IPR002099">
    <property type="entry name" value="MutL/Mlh/PMS"/>
</dbReference>
<accession>A0ABM3M0S2</accession>
<proteinExistence type="inferred from homology"/>
<comment type="similarity">
    <text evidence="2">Belongs to the DNA mismatch repair MutL/HexB family.</text>
</comment>
<dbReference type="PANTHER" id="PTHR10073">
    <property type="entry name" value="DNA MISMATCH REPAIR PROTEIN MLH, PMS, MUTL"/>
    <property type="match status" value="1"/>
</dbReference>
<keyword evidence="8" id="KW-1185">Reference proteome</keyword>
<reference evidence="9" key="1">
    <citation type="submission" date="2025-08" db="UniProtKB">
        <authorList>
            <consortium name="RefSeq"/>
        </authorList>
    </citation>
    <scope>IDENTIFICATION</scope>
</reference>
<dbReference type="SMART" id="SM01340">
    <property type="entry name" value="DNA_mis_repair"/>
    <property type="match status" value="1"/>
</dbReference>
<name>A0ABM3M0S2_BICAN</name>
<gene>
    <name evidence="9" type="primary">LOC112053994</name>
</gene>
<dbReference type="InterPro" id="IPR038973">
    <property type="entry name" value="MutL/Mlh/Pms-like"/>
</dbReference>
<dbReference type="InterPro" id="IPR013507">
    <property type="entry name" value="DNA_mismatch_S5_2-like"/>
</dbReference>
<sequence>MGEPGVIRKLDEEVVNRIAAGEIVQRPANALKELIENSLDAHSTNIIITVKAGGLKYIQIQDNGTGIRHDNLDIVCERFTTSKLSQYEDLQAISTYGFRGEALASISHIAHLTILTKTANDKCAYKASYENGKLIGPIKPCAGNNGTQITIEDLFYNVPARKRALRSPTEEYAHMMEVVGGYAIHNSAVGFTLKKFAESTDIKTPIKSSVIENVRIIHGNSIARELLEIHLVEPTLRMSLHGYITNVNYSHKKGAMLLFINHRLVDSSSIRKAVDCVYATYLPKNAHSYVYLSLELDPKNVDVNVHPTKHEVQFLYEEQIIDKLKTAIESKLLSCNTSRVMYTQARLPGATMVDEIVRKTTDGAKVYAKDLVRVDSDTQKIDKFFRVANKQTNNTTVPQTNHKVDLTRDITDDCDMEDRTKERGVEELHRTNNLNRNTETNVPMDVDTLEDDTNKEVSRTPRFVFEDAELLNKIETCVEPNTNNLNSGTSETNKIPKDSHNLQNKSNTNITNNPETNTEENKDLNNQDLIDLSLISEPNEANDPKGNYKSVVVDSNTTYIDPKESFKTRTFKYERVETKLTSVKQLRLSVENKCSMNLREILANLIFIACIDCDRCLIQHSTKLYLCDTVKLTEELFYETMLYDFQNLGLIKLSNPLPLEELFVLGLRTQEDEWDPELGDMHELAQQMRKLLISKRAMLLEYFSIEVTAHGDLAALPLLLDGHTPFMGALPTYLVRLVTEINWESEKECFDTLCRQTAIFYSQSNPDTVEDIVKSEMWKQEHVIFPAIKRNFLPPVSFVSNGAILQIASLSDLYKVFERC</sequence>
<dbReference type="Pfam" id="PF13589">
    <property type="entry name" value="HATPase_c_3"/>
    <property type="match status" value="1"/>
</dbReference>
<dbReference type="PROSITE" id="PS00058">
    <property type="entry name" value="DNA_MISMATCH_REPAIR_1"/>
    <property type="match status" value="1"/>
</dbReference>
<evidence type="ECO:0000256" key="5">
    <source>
        <dbReference type="ARBA" id="ARBA00023242"/>
    </source>
</evidence>
<dbReference type="RefSeq" id="XP_052744921.1">
    <property type="nucleotide sequence ID" value="XM_052888961.1"/>
</dbReference>
<evidence type="ECO:0000256" key="1">
    <source>
        <dbReference type="ARBA" id="ARBA00004123"/>
    </source>
</evidence>
<evidence type="ECO:0000313" key="9">
    <source>
        <dbReference type="RefSeq" id="XP_052744921.1"/>
    </source>
</evidence>
<feature type="region of interest" description="Disordered" evidence="6">
    <location>
        <begin position="479"/>
        <end position="524"/>
    </location>
</feature>
<dbReference type="InterPro" id="IPR036890">
    <property type="entry name" value="HATPase_C_sf"/>
</dbReference>
<dbReference type="InterPro" id="IPR014762">
    <property type="entry name" value="DNA_mismatch_repair_CS"/>
</dbReference>
<keyword evidence="3" id="KW-0227">DNA damage</keyword>
<evidence type="ECO:0000259" key="7">
    <source>
        <dbReference type="SMART" id="SM01340"/>
    </source>
</evidence>
<evidence type="ECO:0000256" key="3">
    <source>
        <dbReference type="ARBA" id="ARBA00022763"/>
    </source>
</evidence>
<comment type="subcellular location">
    <subcellularLocation>
        <location evidence="1">Nucleus</location>
    </subcellularLocation>
</comment>
<feature type="compositionally biased region" description="Polar residues" evidence="6">
    <location>
        <begin position="479"/>
        <end position="493"/>
    </location>
</feature>
<dbReference type="Proteomes" id="UP001652582">
    <property type="component" value="Chromosome 24"/>
</dbReference>
<feature type="domain" description="DNA mismatch repair protein S5" evidence="7">
    <location>
        <begin position="214"/>
        <end position="333"/>
    </location>
</feature>
<keyword evidence="4" id="KW-0234">DNA repair</keyword>
<keyword evidence="5" id="KW-0539">Nucleus</keyword>
<dbReference type="CDD" id="cd16926">
    <property type="entry name" value="HATPase_MutL-MLH-PMS-like"/>
    <property type="match status" value="1"/>
</dbReference>
<evidence type="ECO:0000313" key="8">
    <source>
        <dbReference type="Proteomes" id="UP001652582"/>
    </source>
</evidence>
<evidence type="ECO:0000256" key="6">
    <source>
        <dbReference type="SAM" id="MobiDB-lite"/>
    </source>
</evidence>
<dbReference type="Pfam" id="PF16413">
    <property type="entry name" value="Mlh1_C"/>
    <property type="match status" value="1"/>
</dbReference>
<feature type="compositionally biased region" description="Low complexity" evidence="6">
    <location>
        <begin position="507"/>
        <end position="516"/>
    </location>
</feature>
<protein>
    <submittedName>
        <fullName evidence="9">DNA mismatch repair protein Mlh1</fullName>
    </submittedName>
</protein>